<sequence>MISALGAHLLAQGWSASNSITRLSMGQGQQSEIAFGTPPDVASLLANVVYIQQRFGL</sequence>
<evidence type="ECO:0000313" key="2">
    <source>
        <dbReference type="Proteomes" id="UP000287188"/>
    </source>
</evidence>
<organism evidence="1 2">
    <name type="scientific">Dictyobacter kobayashii</name>
    <dbReference type="NCBI Taxonomy" id="2014872"/>
    <lineage>
        <taxon>Bacteria</taxon>
        <taxon>Bacillati</taxon>
        <taxon>Chloroflexota</taxon>
        <taxon>Ktedonobacteria</taxon>
        <taxon>Ktedonobacterales</taxon>
        <taxon>Dictyobacteraceae</taxon>
        <taxon>Dictyobacter</taxon>
    </lineage>
</organism>
<accession>A0A402ADK6</accession>
<keyword evidence="2" id="KW-1185">Reference proteome</keyword>
<gene>
    <name evidence="1" type="ORF">KDK_09730</name>
</gene>
<dbReference type="AlphaFoldDB" id="A0A402ADK6"/>
<proteinExistence type="predicted"/>
<comment type="caution">
    <text evidence="1">The sequence shown here is derived from an EMBL/GenBank/DDBJ whole genome shotgun (WGS) entry which is preliminary data.</text>
</comment>
<evidence type="ECO:0000313" key="1">
    <source>
        <dbReference type="EMBL" id="GCE17173.1"/>
    </source>
</evidence>
<reference evidence="2" key="1">
    <citation type="submission" date="2018-12" db="EMBL/GenBank/DDBJ databases">
        <title>Tengunoibacter tsumagoiensis gen. nov., sp. nov., Dictyobacter kobayashii sp. nov., D. alpinus sp. nov., and D. joshuensis sp. nov. and description of Dictyobacteraceae fam. nov. within the order Ktedonobacterales isolated from Tengu-no-mugimeshi.</title>
        <authorList>
            <person name="Wang C.M."/>
            <person name="Zheng Y."/>
            <person name="Sakai Y."/>
            <person name="Toyoda A."/>
            <person name="Minakuchi Y."/>
            <person name="Abe K."/>
            <person name="Yokota A."/>
            <person name="Yabe S."/>
        </authorList>
    </citation>
    <scope>NUCLEOTIDE SEQUENCE [LARGE SCALE GENOMIC DNA]</scope>
    <source>
        <strain evidence="2">Uno11</strain>
    </source>
</reference>
<protein>
    <submittedName>
        <fullName evidence="1">Uncharacterized protein</fullName>
    </submittedName>
</protein>
<dbReference type="Proteomes" id="UP000287188">
    <property type="component" value="Unassembled WGS sequence"/>
</dbReference>
<dbReference type="EMBL" id="BIFS01000001">
    <property type="protein sequence ID" value="GCE17173.1"/>
    <property type="molecule type" value="Genomic_DNA"/>
</dbReference>
<name>A0A402ADK6_9CHLR</name>